<dbReference type="PROSITE" id="PS51767">
    <property type="entry name" value="PEPTIDASE_A1"/>
    <property type="match status" value="1"/>
</dbReference>
<evidence type="ECO:0000256" key="7">
    <source>
        <dbReference type="ARBA" id="ARBA00022989"/>
    </source>
</evidence>
<dbReference type="Pfam" id="PF14543">
    <property type="entry name" value="TAXi_N"/>
    <property type="match status" value="1"/>
</dbReference>
<keyword evidence="7 12" id="KW-1133">Transmembrane helix</keyword>
<dbReference type="InterPro" id="IPR001461">
    <property type="entry name" value="Aspartic_peptidase_A1"/>
</dbReference>
<dbReference type="GO" id="GO:0006508">
    <property type="term" value="P:proteolysis"/>
    <property type="evidence" value="ECO:0007669"/>
    <property type="project" value="UniProtKB-KW"/>
</dbReference>
<keyword evidence="4" id="KW-0732">Signal</keyword>
<dbReference type="InterPro" id="IPR033121">
    <property type="entry name" value="PEPTIDASE_A1"/>
</dbReference>
<accession>B6ACW2</accession>
<keyword evidence="3 12" id="KW-0812">Transmembrane</keyword>
<evidence type="ECO:0000313" key="15">
    <source>
        <dbReference type="Proteomes" id="UP000001460"/>
    </source>
</evidence>
<feature type="transmembrane region" description="Helical" evidence="12">
    <location>
        <begin position="12"/>
        <end position="33"/>
    </location>
</feature>
<dbReference type="InterPro" id="IPR001969">
    <property type="entry name" value="Aspartic_peptidase_AS"/>
</dbReference>
<dbReference type="SUPFAM" id="SSF50630">
    <property type="entry name" value="Acid proteases"/>
    <property type="match status" value="1"/>
</dbReference>
<comment type="subcellular location">
    <subcellularLocation>
        <location evidence="9">Endomembrane system</location>
        <topology evidence="9">Single-pass type I membrane protein</topology>
    </subcellularLocation>
</comment>
<evidence type="ECO:0000256" key="5">
    <source>
        <dbReference type="ARBA" id="ARBA00022750"/>
    </source>
</evidence>
<evidence type="ECO:0000256" key="6">
    <source>
        <dbReference type="ARBA" id="ARBA00022801"/>
    </source>
</evidence>
<dbReference type="InterPro" id="IPR032861">
    <property type="entry name" value="TAXi_N"/>
</dbReference>
<dbReference type="EMBL" id="DS989728">
    <property type="protein sequence ID" value="EEA05966.1"/>
    <property type="molecule type" value="Genomic_DNA"/>
</dbReference>
<name>B6ACW2_CRYMR</name>
<keyword evidence="6" id="KW-0378">Hydrolase</keyword>
<evidence type="ECO:0000256" key="10">
    <source>
        <dbReference type="PIRSR" id="PIRSR601461-1"/>
    </source>
</evidence>
<dbReference type="InterPro" id="IPR021109">
    <property type="entry name" value="Peptidase_aspartic_dom_sf"/>
</dbReference>
<dbReference type="GeneID" id="6995359"/>
<dbReference type="PANTHER" id="PTHR13683">
    <property type="entry name" value="ASPARTYL PROTEASES"/>
    <property type="match status" value="1"/>
</dbReference>
<comment type="similarity">
    <text evidence="1">Belongs to the peptidase A1 family.</text>
</comment>
<evidence type="ECO:0000256" key="2">
    <source>
        <dbReference type="ARBA" id="ARBA00022670"/>
    </source>
</evidence>
<feature type="domain" description="Peptidase A1" evidence="13">
    <location>
        <begin position="46"/>
        <end position="477"/>
    </location>
</feature>
<sequence length="666" mass="75192">MPEICYFTFWKLHWLFSTLFIVNFNIILGKVIITQLYGDISSYGYYYAKAKVGHPTSQTQSLIVDTGSSLLAFACTSCYQCGRHMQPPFNISNSGTAKWINCEIKHKNNYYFSNNPLLRYCECDKENGKCSYKIQYEEGSSIFGHYFEDFIQFEPPLSESSIPIYSNPNNRLIMGCHHKEESLFLYQAASGIMGLANIPLHKGNPATISMILQSVKNQSIQVEKVVSICLANKKGFLTFGSTYSDIIRGINNINYRNNNNKYSIGRCKYDLRYCTYIGNVIVDGISLNDTIPFGNGIKAMLDSGTTASLFPESIYKLLHNAIATKVARVHPYIKPMERDDGLICWYLQTSVALNHFPVIKLSFAKSGDTFISDVDKHEYLEIEWYPQSYLYLNKEETKKIYLKDAESNGIYCLGIMRISENTHGWRSLGTFVNYPVESTSNEYSSVDVMHRSIVLGSTFFIGKDISFYLDEPKVTIERSDCNASYAEVQRLASYLEGVLYSNKDAPMTIIYPSKELEDDGSDNIQFIRKTFGMTKKTPRDIFLIVSSTILLLIGIVCASMAYCSFITSLRAIRGDATAALLGSASEVTIPIPPRASSSNIEIEDPNIQYKNQIMKISQQYASEISNSRSPELLVPVFPISSFKTKDFILELSIRNSSDSEGKNYSE</sequence>
<evidence type="ECO:0000256" key="11">
    <source>
        <dbReference type="PIRSR" id="PIRSR601461-2"/>
    </source>
</evidence>
<dbReference type="STRING" id="441375.B6ACW2"/>
<keyword evidence="5" id="KW-0064">Aspartyl protease</keyword>
<dbReference type="VEuPathDB" id="CryptoDB:CMU_017180"/>
<keyword evidence="2" id="KW-0645">Protease</keyword>
<dbReference type="OrthoDB" id="2747330at2759"/>
<keyword evidence="8 12" id="KW-0472">Membrane</keyword>
<evidence type="ECO:0000259" key="13">
    <source>
        <dbReference type="PROSITE" id="PS51767"/>
    </source>
</evidence>
<gene>
    <name evidence="14" type="ORF">CMU_017180</name>
</gene>
<organism evidence="14 15">
    <name type="scientific">Cryptosporidium muris (strain RN66)</name>
    <dbReference type="NCBI Taxonomy" id="441375"/>
    <lineage>
        <taxon>Eukaryota</taxon>
        <taxon>Sar</taxon>
        <taxon>Alveolata</taxon>
        <taxon>Apicomplexa</taxon>
        <taxon>Conoidasida</taxon>
        <taxon>Coccidia</taxon>
        <taxon>Eucoccidiorida</taxon>
        <taxon>Eimeriorina</taxon>
        <taxon>Cryptosporidiidae</taxon>
        <taxon>Cryptosporidium</taxon>
    </lineage>
</organism>
<dbReference type="RefSeq" id="XP_002140315.1">
    <property type="nucleotide sequence ID" value="XM_002140279.1"/>
</dbReference>
<dbReference type="GO" id="GO:0012505">
    <property type="term" value="C:endomembrane system"/>
    <property type="evidence" value="ECO:0007669"/>
    <property type="project" value="UniProtKB-SubCell"/>
</dbReference>
<evidence type="ECO:0000313" key="14">
    <source>
        <dbReference type="EMBL" id="EEA05966.1"/>
    </source>
</evidence>
<evidence type="ECO:0000256" key="8">
    <source>
        <dbReference type="ARBA" id="ARBA00023136"/>
    </source>
</evidence>
<proteinExistence type="inferred from homology"/>
<evidence type="ECO:0000256" key="3">
    <source>
        <dbReference type="ARBA" id="ARBA00022692"/>
    </source>
</evidence>
<dbReference type="Proteomes" id="UP000001460">
    <property type="component" value="Unassembled WGS sequence"/>
</dbReference>
<feature type="transmembrane region" description="Helical" evidence="12">
    <location>
        <begin position="541"/>
        <end position="562"/>
    </location>
</feature>
<evidence type="ECO:0000256" key="4">
    <source>
        <dbReference type="ARBA" id="ARBA00022729"/>
    </source>
</evidence>
<dbReference type="PANTHER" id="PTHR13683:SF375">
    <property type="entry name" value="PEPTIDASE A1 DOMAIN-CONTAINING PROTEIN"/>
    <property type="match status" value="1"/>
</dbReference>
<evidence type="ECO:0000256" key="12">
    <source>
        <dbReference type="SAM" id="Phobius"/>
    </source>
</evidence>
<reference evidence="14" key="1">
    <citation type="submission" date="2008-06" db="EMBL/GenBank/DDBJ databases">
        <authorList>
            <person name="Lorenzi H."/>
            <person name="Inman J."/>
            <person name="Miller J."/>
            <person name="Schobel S."/>
            <person name="Amedeo P."/>
            <person name="Caler E.V."/>
            <person name="da Silva J."/>
        </authorList>
    </citation>
    <scope>NUCLEOTIDE SEQUENCE [LARGE SCALE GENOMIC DNA]</scope>
    <source>
        <strain evidence="14">RN66</strain>
    </source>
</reference>
<keyword evidence="11" id="KW-1015">Disulfide bond</keyword>
<dbReference type="AlphaFoldDB" id="B6ACW2"/>
<keyword evidence="15" id="KW-1185">Reference proteome</keyword>
<dbReference type="eggNOG" id="KOG1339">
    <property type="taxonomic scope" value="Eukaryota"/>
</dbReference>
<dbReference type="GO" id="GO:0004190">
    <property type="term" value="F:aspartic-type endopeptidase activity"/>
    <property type="evidence" value="ECO:0007669"/>
    <property type="project" value="UniProtKB-KW"/>
</dbReference>
<feature type="active site" evidence="10">
    <location>
        <position position="302"/>
    </location>
</feature>
<evidence type="ECO:0000256" key="9">
    <source>
        <dbReference type="ARBA" id="ARBA00046288"/>
    </source>
</evidence>
<dbReference type="Gene3D" id="2.40.70.10">
    <property type="entry name" value="Acid Proteases"/>
    <property type="match status" value="2"/>
</dbReference>
<dbReference type="PROSITE" id="PS00141">
    <property type="entry name" value="ASP_PROTEASE"/>
    <property type="match status" value="1"/>
</dbReference>
<evidence type="ECO:0000256" key="1">
    <source>
        <dbReference type="ARBA" id="ARBA00007447"/>
    </source>
</evidence>
<protein>
    <recommendedName>
        <fullName evidence="13">Peptidase A1 domain-containing protein</fullName>
    </recommendedName>
</protein>
<feature type="active site" evidence="10">
    <location>
        <position position="65"/>
    </location>
</feature>
<feature type="disulfide bond" evidence="11">
    <location>
        <begin position="78"/>
        <end position="130"/>
    </location>
</feature>